<evidence type="ECO:0000313" key="3">
    <source>
        <dbReference type="Proteomes" id="UP001597402"/>
    </source>
</evidence>
<proteinExistence type="predicted"/>
<evidence type="ECO:0000259" key="1">
    <source>
        <dbReference type="PROSITE" id="PS51078"/>
    </source>
</evidence>
<keyword evidence="3" id="KW-1185">Reference proteome</keyword>
<dbReference type="SUPFAM" id="SSF55781">
    <property type="entry name" value="GAF domain-like"/>
    <property type="match status" value="1"/>
</dbReference>
<comment type="caution">
    <text evidence="2">The sequence shown here is derived from an EMBL/GenBank/DDBJ whole genome shotgun (WGS) entry which is preliminary data.</text>
</comment>
<dbReference type="EMBL" id="JBHUHP010000030">
    <property type="protein sequence ID" value="MFD2094195.1"/>
    <property type="molecule type" value="Genomic_DNA"/>
</dbReference>
<dbReference type="Proteomes" id="UP001597402">
    <property type="component" value="Unassembled WGS sequence"/>
</dbReference>
<dbReference type="Gene3D" id="3.30.450.40">
    <property type="match status" value="1"/>
</dbReference>
<protein>
    <submittedName>
        <fullName evidence="2">IclR family transcriptional regulator C-terminal domain-containing protein</fullName>
    </submittedName>
</protein>
<feature type="domain" description="IclR-ED" evidence="1">
    <location>
        <begin position="1"/>
        <end position="66"/>
    </location>
</feature>
<dbReference type="PROSITE" id="PS51078">
    <property type="entry name" value="ICLR_ED"/>
    <property type="match status" value="1"/>
</dbReference>
<reference evidence="3" key="1">
    <citation type="journal article" date="2019" name="Int. J. Syst. Evol. Microbiol.">
        <title>The Global Catalogue of Microorganisms (GCM) 10K type strain sequencing project: providing services to taxonomists for standard genome sequencing and annotation.</title>
        <authorList>
            <consortium name="The Broad Institute Genomics Platform"/>
            <consortium name="The Broad Institute Genome Sequencing Center for Infectious Disease"/>
            <person name="Wu L."/>
            <person name="Ma J."/>
        </authorList>
    </citation>
    <scope>NUCLEOTIDE SEQUENCE [LARGE SCALE GENOMIC DNA]</scope>
    <source>
        <strain evidence="3">JCM 3338</strain>
    </source>
</reference>
<dbReference type="Pfam" id="PF01614">
    <property type="entry name" value="IclR_C"/>
    <property type="match status" value="1"/>
</dbReference>
<name>A0ABW4XHE0_9ACTN</name>
<accession>A0ABW4XHE0</accession>
<sequence length="66" mass="7474">MRGSSRRPPPHGKVLLAEMPVEKVIAMLPEKLEAYTANTITDRTVLLKELEQVREQGFAIIDNELE</sequence>
<dbReference type="InterPro" id="IPR029016">
    <property type="entry name" value="GAF-like_dom_sf"/>
</dbReference>
<gene>
    <name evidence="2" type="ORF">ACFSHS_21720</name>
</gene>
<dbReference type="InterPro" id="IPR014757">
    <property type="entry name" value="Tscrpt_reg_IclR_C"/>
</dbReference>
<organism evidence="2 3">
    <name type="scientific">Blastococcus deserti</name>
    <dbReference type="NCBI Taxonomy" id="2259033"/>
    <lineage>
        <taxon>Bacteria</taxon>
        <taxon>Bacillati</taxon>
        <taxon>Actinomycetota</taxon>
        <taxon>Actinomycetes</taxon>
        <taxon>Geodermatophilales</taxon>
        <taxon>Geodermatophilaceae</taxon>
        <taxon>Blastococcus</taxon>
    </lineage>
</organism>
<evidence type="ECO:0000313" key="2">
    <source>
        <dbReference type="EMBL" id="MFD2094195.1"/>
    </source>
</evidence>